<keyword evidence="1" id="KW-0472">Membrane</keyword>
<dbReference type="InterPro" id="IPR000160">
    <property type="entry name" value="GGDEF_dom"/>
</dbReference>
<feature type="transmembrane region" description="Helical" evidence="1">
    <location>
        <begin position="107"/>
        <end position="124"/>
    </location>
</feature>
<feature type="transmembrane region" description="Helical" evidence="1">
    <location>
        <begin position="130"/>
        <end position="146"/>
    </location>
</feature>
<dbReference type="CDD" id="cd01949">
    <property type="entry name" value="GGDEF"/>
    <property type="match status" value="1"/>
</dbReference>
<feature type="transmembrane region" description="Helical" evidence="1">
    <location>
        <begin position="151"/>
        <end position="168"/>
    </location>
</feature>
<dbReference type="RefSeq" id="WP_242977041.1">
    <property type="nucleotide sequence ID" value="NZ_PGET01000001.1"/>
</dbReference>
<dbReference type="GO" id="GO:0052621">
    <property type="term" value="F:diguanylate cyclase activity"/>
    <property type="evidence" value="ECO:0007669"/>
    <property type="project" value="TreeGrafter"/>
</dbReference>
<dbReference type="PROSITE" id="PS50887">
    <property type="entry name" value="GGDEF"/>
    <property type="match status" value="1"/>
</dbReference>
<dbReference type="GO" id="GO:0043709">
    <property type="term" value="P:cell adhesion involved in single-species biofilm formation"/>
    <property type="evidence" value="ECO:0007669"/>
    <property type="project" value="TreeGrafter"/>
</dbReference>
<dbReference type="PANTHER" id="PTHR45138:SF9">
    <property type="entry name" value="DIGUANYLATE CYCLASE DGCM-RELATED"/>
    <property type="match status" value="1"/>
</dbReference>
<feature type="domain" description="GGDEF" evidence="2">
    <location>
        <begin position="258"/>
        <end position="387"/>
    </location>
</feature>
<dbReference type="InterPro" id="IPR050469">
    <property type="entry name" value="Diguanylate_Cyclase"/>
</dbReference>
<dbReference type="Pfam" id="PF00990">
    <property type="entry name" value="GGDEF"/>
    <property type="match status" value="1"/>
</dbReference>
<accession>A0A2M8ZBJ1</accession>
<keyword evidence="1" id="KW-1133">Transmembrane helix</keyword>
<dbReference type="GO" id="GO:1902201">
    <property type="term" value="P:negative regulation of bacterial-type flagellum-dependent cell motility"/>
    <property type="evidence" value="ECO:0007669"/>
    <property type="project" value="TreeGrafter"/>
</dbReference>
<evidence type="ECO:0000313" key="4">
    <source>
        <dbReference type="Proteomes" id="UP000231092"/>
    </source>
</evidence>
<feature type="transmembrane region" description="Helical" evidence="1">
    <location>
        <begin position="188"/>
        <end position="206"/>
    </location>
</feature>
<sequence length="554" mass="63822">MGFECFGFHTDKENLDDMYIRAVQEEYTKIDESWLKLHYKTSVVLVIFSLLVEIAMGVILVNSDMLSTTVYKYFIKFLIIPSGVNFTCIAIESLIMKSKRFSRKLKIYAVSLLFVGIGFILFTVHNTFTATYYIFAIAIMLTAIYADYRVTWAAALMSIASIMISELFLKWDTDKISIFENTHRLGDFLISLFVLIAFSIACMAVIRFERRKNNAAIHKEIERQLLQQSVDMDEMTGIYNRKAFRDRMKYMEDSASDQSYILAIVDVDKFKNINDTWGHLVGDRCLIEFAEILKEFHEDMTAFRYGGDEFCLLFHDKSMEEAEAVCGEIKARVNRLIFEDYPQLMLTASFGLAAISDQFDTVRLFIHADSALYEAKRVRNAIRVCSLSATGAEAIFKSNRKSQEVSEMKEYEALLDKIKIFEKTYDVMRIVDPLKKRVVEVRDNECLTSDTTCHNYWETGRLCDNCISMRAFHEDDTFFKVEYKNNNVFMITAVPVKVKGISLVVELLKNISNSMLFEEKDADRDVKILTIADFISQAAVKDTLTQQYNSKGSD</sequence>
<dbReference type="NCBIfam" id="TIGR00254">
    <property type="entry name" value="GGDEF"/>
    <property type="match status" value="1"/>
</dbReference>
<dbReference type="PANTHER" id="PTHR45138">
    <property type="entry name" value="REGULATORY COMPONENTS OF SENSORY TRANSDUCTION SYSTEM"/>
    <property type="match status" value="1"/>
</dbReference>
<comment type="caution">
    <text evidence="3">The sequence shown here is derived from an EMBL/GenBank/DDBJ whole genome shotgun (WGS) entry which is preliminary data.</text>
</comment>
<dbReference type="GO" id="GO:0005886">
    <property type="term" value="C:plasma membrane"/>
    <property type="evidence" value="ECO:0007669"/>
    <property type="project" value="TreeGrafter"/>
</dbReference>
<dbReference type="EMBL" id="PGET01000001">
    <property type="protein sequence ID" value="PJJ30821.1"/>
    <property type="molecule type" value="Genomic_DNA"/>
</dbReference>
<organism evidence="3 4">
    <name type="scientific">[Clostridium] celerecrescens 18A</name>
    <dbReference type="NCBI Taxonomy" id="1286362"/>
    <lineage>
        <taxon>Bacteria</taxon>
        <taxon>Bacillati</taxon>
        <taxon>Bacillota</taxon>
        <taxon>Clostridia</taxon>
        <taxon>Lachnospirales</taxon>
        <taxon>Lachnospiraceae</taxon>
        <taxon>Lacrimispora</taxon>
    </lineage>
</organism>
<evidence type="ECO:0000313" key="3">
    <source>
        <dbReference type="EMBL" id="PJJ30821.1"/>
    </source>
</evidence>
<dbReference type="InterPro" id="IPR029787">
    <property type="entry name" value="Nucleotide_cyclase"/>
</dbReference>
<feature type="transmembrane region" description="Helical" evidence="1">
    <location>
        <begin position="43"/>
        <end position="61"/>
    </location>
</feature>
<dbReference type="Proteomes" id="UP000231092">
    <property type="component" value="Unassembled WGS sequence"/>
</dbReference>
<gene>
    <name evidence="3" type="ORF">H171_4438</name>
</gene>
<dbReference type="InterPro" id="IPR043128">
    <property type="entry name" value="Rev_trsase/Diguanyl_cyclase"/>
</dbReference>
<protein>
    <submittedName>
        <fullName evidence="3">Diguanylate cyclase (GGDEF)-like protein</fullName>
    </submittedName>
</protein>
<proteinExistence type="predicted"/>
<dbReference type="SMART" id="SM00267">
    <property type="entry name" value="GGDEF"/>
    <property type="match status" value="1"/>
</dbReference>
<evidence type="ECO:0000256" key="1">
    <source>
        <dbReference type="SAM" id="Phobius"/>
    </source>
</evidence>
<evidence type="ECO:0000259" key="2">
    <source>
        <dbReference type="PROSITE" id="PS50887"/>
    </source>
</evidence>
<reference evidence="3 4" key="1">
    <citation type="submission" date="2017-11" db="EMBL/GenBank/DDBJ databases">
        <title>Understudied soil microbes with underappreciated capabilities: Untangling the Clostridium saccharolyticum group.</title>
        <authorList>
            <person name="Leschine S."/>
        </authorList>
    </citation>
    <scope>NUCLEOTIDE SEQUENCE [LARGE SCALE GENOMIC DNA]</scope>
    <source>
        <strain evidence="3 4">18A</strain>
    </source>
</reference>
<name>A0A2M8ZBJ1_9FIRM</name>
<feature type="transmembrane region" description="Helical" evidence="1">
    <location>
        <begin position="73"/>
        <end position="95"/>
    </location>
</feature>
<dbReference type="AlphaFoldDB" id="A0A2M8ZBJ1"/>
<dbReference type="Gene3D" id="3.30.70.270">
    <property type="match status" value="1"/>
</dbReference>
<keyword evidence="1" id="KW-0812">Transmembrane</keyword>
<dbReference type="SUPFAM" id="SSF55073">
    <property type="entry name" value="Nucleotide cyclase"/>
    <property type="match status" value="1"/>
</dbReference>